<keyword evidence="7 8" id="KW-0472">Membrane</keyword>
<feature type="transmembrane region" description="Helical" evidence="8">
    <location>
        <begin position="417"/>
        <end position="441"/>
    </location>
</feature>
<feature type="transmembrane region" description="Helical" evidence="8">
    <location>
        <begin position="184"/>
        <end position="206"/>
    </location>
</feature>
<dbReference type="OrthoDB" id="9786339at2"/>
<feature type="transmembrane region" description="Helical" evidence="8">
    <location>
        <begin position="357"/>
        <end position="379"/>
    </location>
</feature>
<keyword evidence="10" id="KW-1185">Reference proteome</keyword>
<dbReference type="GO" id="GO:0015648">
    <property type="term" value="F:lipid-linked peptidoglycan transporter activity"/>
    <property type="evidence" value="ECO:0007669"/>
    <property type="project" value="TreeGrafter"/>
</dbReference>
<name>A0A495QZ20_9ACTN</name>
<comment type="subcellular location">
    <subcellularLocation>
        <location evidence="1">Cell membrane</location>
        <topology evidence="1">Multi-pass membrane protein</topology>
    </subcellularLocation>
</comment>
<evidence type="ECO:0000256" key="4">
    <source>
        <dbReference type="ARBA" id="ARBA00022960"/>
    </source>
</evidence>
<evidence type="ECO:0000313" key="9">
    <source>
        <dbReference type="EMBL" id="RKS79307.1"/>
    </source>
</evidence>
<dbReference type="PANTHER" id="PTHR47019">
    <property type="entry name" value="LIPID II FLIPPASE MURJ"/>
    <property type="match status" value="1"/>
</dbReference>
<feature type="transmembrane region" description="Helical" evidence="8">
    <location>
        <begin position="41"/>
        <end position="60"/>
    </location>
</feature>
<dbReference type="InterPro" id="IPR051050">
    <property type="entry name" value="Lipid_II_flippase_MurJ/MviN"/>
</dbReference>
<evidence type="ECO:0000256" key="5">
    <source>
        <dbReference type="ARBA" id="ARBA00022984"/>
    </source>
</evidence>
<keyword evidence="4" id="KW-0133">Cell shape</keyword>
<dbReference type="CDD" id="cd13123">
    <property type="entry name" value="MATE_MurJ_like"/>
    <property type="match status" value="1"/>
</dbReference>
<feature type="transmembrane region" description="Helical" evidence="8">
    <location>
        <begin position="227"/>
        <end position="252"/>
    </location>
</feature>
<dbReference type="GO" id="GO:0009252">
    <property type="term" value="P:peptidoglycan biosynthetic process"/>
    <property type="evidence" value="ECO:0007669"/>
    <property type="project" value="UniProtKB-KW"/>
</dbReference>
<dbReference type="GO" id="GO:0034204">
    <property type="term" value="P:lipid translocation"/>
    <property type="evidence" value="ECO:0007669"/>
    <property type="project" value="TreeGrafter"/>
</dbReference>
<keyword evidence="5" id="KW-0573">Peptidoglycan synthesis</keyword>
<gene>
    <name evidence="9" type="ORF">BZB76_0764</name>
</gene>
<dbReference type="NCBIfam" id="TIGR01695">
    <property type="entry name" value="murJ_mviN"/>
    <property type="match status" value="1"/>
</dbReference>
<feature type="transmembrane region" description="Helical" evidence="8">
    <location>
        <begin position="486"/>
        <end position="508"/>
    </location>
</feature>
<accession>A0A495QZ20</accession>
<dbReference type="InterPro" id="IPR004268">
    <property type="entry name" value="MurJ"/>
</dbReference>
<sequence length="531" mass="56394">MAIGTIASRVTGFLRTAVIVAALGTGMLANAYNTANTIPNQIYDLLLGGILTSVVVPILVRAKERDRAYGERYEQRVFTLAVLGLAALTVISVLCAPLFIDVLAGSYTGDQRRVAVLFAQFFLPQIFFYGVGAFAGAILNTRGSFGAPMWAPVLNNIVVIAVGGAFLAITSGRVDPSTITDGQLMLLSIGTTGGIVLQTVALWPSLRRVGFRWRPRLDFQRGELGEVGRMAGWTLVYVLATQAGLTVVTALANRAGKLASAAGAGEGYGYTPYFNAYQLFQLPYAIVGVSVITALLPRMSRFAAEGKTADVRAAFSSGLRLSSVIIMPAAALMLVLGPEITTVLFAHGNTTSEDALVIARIMQMFAIALVPFSTYQLMLRVFYAYGDTRTPALVGLVAVSSNIVMAFAAYNVLDVKWIVIGIAGGFAITNTVGALTCWLVLRRRLGGIDGRRIVGGHLKLLVALWPLIGFAYAARTVADALGDTGTLLPALVTLVVGSAGGGLLYVIFARLLRVEEVQSTIAMFARRLPGR</sequence>
<dbReference type="Proteomes" id="UP000274601">
    <property type="component" value="Unassembled WGS sequence"/>
</dbReference>
<feature type="transmembrane region" description="Helical" evidence="8">
    <location>
        <begin position="391"/>
        <end position="411"/>
    </location>
</feature>
<feature type="transmembrane region" description="Helical" evidence="8">
    <location>
        <begin position="317"/>
        <end position="337"/>
    </location>
</feature>
<organism evidence="9 10">
    <name type="scientific">Actinomadura pelletieri DSM 43383</name>
    <dbReference type="NCBI Taxonomy" id="1120940"/>
    <lineage>
        <taxon>Bacteria</taxon>
        <taxon>Bacillati</taxon>
        <taxon>Actinomycetota</taxon>
        <taxon>Actinomycetes</taxon>
        <taxon>Streptosporangiales</taxon>
        <taxon>Thermomonosporaceae</taxon>
        <taxon>Actinomadura</taxon>
    </lineage>
</organism>
<protein>
    <submittedName>
        <fullName evidence="9">Putative peptidoglycan lipid II flippase</fullName>
    </submittedName>
</protein>
<feature type="transmembrane region" description="Helical" evidence="8">
    <location>
        <begin position="153"/>
        <end position="172"/>
    </location>
</feature>
<keyword evidence="3 8" id="KW-0812">Transmembrane</keyword>
<reference evidence="9 10" key="1">
    <citation type="submission" date="2018-10" db="EMBL/GenBank/DDBJ databases">
        <title>Genomic Encyclopedia of Archaeal and Bacterial Type Strains, Phase II (KMG-II): from individual species to whole genera.</title>
        <authorList>
            <person name="Goeker M."/>
        </authorList>
    </citation>
    <scope>NUCLEOTIDE SEQUENCE [LARGE SCALE GENOMIC DNA]</scope>
    <source>
        <strain evidence="9 10">DSM 43383</strain>
    </source>
</reference>
<evidence type="ECO:0000256" key="2">
    <source>
        <dbReference type="ARBA" id="ARBA00022475"/>
    </source>
</evidence>
<keyword evidence="6 8" id="KW-1133">Transmembrane helix</keyword>
<evidence type="ECO:0000256" key="3">
    <source>
        <dbReference type="ARBA" id="ARBA00022692"/>
    </source>
</evidence>
<evidence type="ECO:0000256" key="8">
    <source>
        <dbReference type="SAM" id="Phobius"/>
    </source>
</evidence>
<feature type="transmembrane region" description="Helical" evidence="8">
    <location>
        <begin position="453"/>
        <end position="474"/>
    </location>
</feature>
<proteinExistence type="predicted"/>
<dbReference type="GO" id="GO:0008360">
    <property type="term" value="P:regulation of cell shape"/>
    <property type="evidence" value="ECO:0007669"/>
    <property type="project" value="UniProtKB-KW"/>
</dbReference>
<feature type="transmembrane region" description="Helical" evidence="8">
    <location>
        <begin position="120"/>
        <end position="141"/>
    </location>
</feature>
<evidence type="ECO:0000313" key="10">
    <source>
        <dbReference type="Proteomes" id="UP000274601"/>
    </source>
</evidence>
<dbReference type="EMBL" id="RBWU01000001">
    <property type="protein sequence ID" value="RKS79307.1"/>
    <property type="molecule type" value="Genomic_DNA"/>
</dbReference>
<evidence type="ECO:0000256" key="7">
    <source>
        <dbReference type="ARBA" id="ARBA00023136"/>
    </source>
</evidence>
<dbReference type="PANTHER" id="PTHR47019:SF1">
    <property type="entry name" value="LIPID II FLIPPASE MURJ"/>
    <property type="match status" value="1"/>
</dbReference>
<comment type="caution">
    <text evidence="9">The sequence shown here is derived from an EMBL/GenBank/DDBJ whole genome shotgun (WGS) entry which is preliminary data.</text>
</comment>
<evidence type="ECO:0000256" key="1">
    <source>
        <dbReference type="ARBA" id="ARBA00004651"/>
    </source>
</evidence>
<dbReference type="PRINTS" id="PR01806">
    <property type="entry name" value="VIRFACTRMVIN"/>
</dbReference>
<evidence type="ECO:0000256" key="6">
    <source>
        <dbReference type="ARBA" id="ARBA00022989"/>
    </source>
</evidence>
<dbReference type="AlphaFoldDB" id="A0A495QZ20"/>
<dbReference type="Pfam" id="PF03023">
    <property type="entry name" value="MurJ"/>
    <property type="match status" value="1"/>
</dbReference>
<keyword evidence="2" id="KW-1003">Cell membrane</keyword>
<dbReference type="GO" id="GO:0005886">
    <property type="term" value="C:plasma membrane"/>
    <property type="evidence" value="ECO:0007669"/>
    <property type="project" value="UniProtKB-SubCell"/>
</dbReference>
<feature type="transmembrane region" description="Helical" evidence="8">
    <location>
        <begin position="276"/>
        <end position="296"/>
    </location>
</feature>
<feature type="transmembrane region" description="Helical" evidence="8">
    <location>
        <begin position="12"/>
        <end position="29"/>
    </location>
</feature>
<feature type="transmembrane region" description="Helical" evidence="8">
    <location>
        <begin position="80"/>
        <end position="100"/>
    </location>
</feature>